<keyword evidence="3" id="KW-1185">Reference proteome</keyword>
<dbReference type="RefSeq" id="WP_037341452.1">
    <property type="nucleotide sequence ID" value="NZ_APNK01000050.1"/>
</dbReference>
<dbReference type="OrthoDB" id="9801454at2"/>
<proteinExistence type="predicted"/>
<dbReference type="EMBL" id="APNK01000050">
    <property type="protein sequence ID" value="KEZ75818.1"/>
    <property type="molecule type" value="Genomic_DNA"/>
</dbReference>
<evidence type="ECO:0000313" key="3">
    <source>
        <dbReference type="Proteomes" id="UP000028302"/>
    </source>
</evidence>
<sequence>MTTLYDPDSAIAELVEQLATLLPARDLRLATAESCTGGLIAAACTDIAGSSAWFERGYVTYSNAAKQSDLGVAAALLADYGAVSEPVVAAMTQGTLAAAPVADWSIAVSGVAGPDGGSDEKPVGTVFIGWQARGGKPDVVRYRFEGDRSAVRRASVLAALVGLRERVDAD</sequence>
<accession>A0A084IGI4</accession>
<dbReference type="InterPro" id="IPR036653">
    <property type="entry name" value="CinA-like_C"/>
</dbReference>
<dbReference type="InterPro" id="IPR008136">
    <property type="entry name" value="CinA_C"/>
</dbReference>
<reference evidence="2 3" key="1">
    <citation type="submission" date="2013-03" db="EMBL/GenBank/DDBJ databases">
        <title>Salinisphaera hydrothermalis C41B8 Genome Sequencing.</title>
        <authorList>
            <person name="Li C."/>
            <person name="Lai Q."/>
            <person name="Shao Z."/>
        </authorList>
    </citation>
    <scope>NUCLEOTIDE SEQUENCE [LARGE SCALE GENOMIC DNA]</scope>
    <source>
        <strain evidence="2 3">C41B8</strain>
    </source>
</reference>
<evidence type="ECO:0000313" key="2">
    <source>
        <dbReference type="EMBL" id="KEZ75818.1"/>
    </source>
</evidence>
<dbReference type="SUPFAM" id="SSF142433">
    <property type="entry name" value="CinA-like"/>
    <property type="match status" value="1"/>
</dbReference>
<protein>
    <submittedName>
        <fullName evidence="2">CinA domain-containing protein</fullName>
    </submittedName>
</protein>
<organism evidence="2 3">
    <name type="scientific">Salinisphaera hydrothermalis (strain C41B8)</name>
    <dbReference type="NCBI Taxonomy" id="1304275"/>
    <lineage>
        <taxon>Bacteria</taxon>
        <taxon>Pseudomonadati</taxon>
        <taxon>Pseudomonadota</taxon>
        <taxon>Gammaproteobacteria</taxon>
        <taxon>Salinisphaerales</taxon>
        <taxon>Salinisphaeraceae</taxon>
        <taxon>Salinisphaera</taxon>
    </lineage>
</organism>
<dbReference type="NCBIfam" id="TIGR00199">
    <property type="entry name" value="PncC_domain"/>
    <property type="match status" value="1"/>
</dbReference>
<gene>
    <name evidence="2" type="ORF">C41B8_18020</name>
</gene>
<comment type="caution">
    <text evidence="2">The sequence shown here is derived from an EMBL/GenBank/DDBJ whole genome shotgun (WGS) entry which is preliminary data.</text>
</comment>
<feature type="domain" description="CinA C-terminal" evidence="1">
    <location>
        <begin position="13"/>
        <end position="166"/>
    </location>
</feature>
<name>A0A084IGI4_SALHC</name>
<dbReference type="eggNOG" id="COG1546">
    <property type="taxonomic scope" value="Bacteria"/>
</dbReference>
<dbReference type="STRING" id="1304275.C41B8_18020"/>
<dbReference type="Pfam" id="PF02464">
    <property type="entry name" value="CinA"/>
    <property type="match status" value="1"/>
</dbReference>
<dbReference type="Gene3D" id="3.90.950.20">
    <property type="entry name" value="CinA-like"/>
    <property type="match status" value="1"/>
</dbReference>
<evidence type="ECO:0000259" key="1">
    <source>
        <dbReference type="Pfam" id="PF02464"/>
    </source>
</evidence>
<dbReference type="Proteomes" id="UP000028302">
    <property type="component" value="Unassembled WGS sequence"/>
</dbReference>
<dbReference type="AlphaFoldDB" id="A0A084IGI4"/>
<dbReference type="PATRIC" id="fig|1304275.5.peg.3683"/>